<dbReference type="Gene3D" id="3.40.50.2300">
    <property type="match status" value="2"/>
</dbReference>
<dbReference type="InterPro" id="IPR025997">
    <property type="entry name" value="SBP_2_dom"/>
</dbReference>
<dbReference type="SUPFAM" id="SSF53822">
    <property type="entry name" value="Periplasmic binding protein-like I"/>
    <property type="match status" value="1"/>
</dbReference>
<comment type="subcellular location">
    <subcellularLocation>
        <location evidence="1">Cell envelope</location>
    </subcellularLocation>
</comment>
<dbReference type="CDD" id="cd06323">
    <property type="entry name" value="PBP1_ribose_binding"/>
    <property type="match status" value="1"/>
</dbReference>
<feature type="chain" id="PRO_5039718452" evidence="4">
    <location>
        <begin position="24"/>
        <end position="315"/>
    </location>
</feature>
<dbReference type="EMBL" id="SJDT01000003">
    <property type="protein sequence ID" value="TBW22208.1"/>
    <property type="molecule type" value="Genomic_DNA"/>
</dbReference>
<sequence>MKKFRKVAAIFAASALAVTSLSACNRDSSADGGKSGGEKKKVVLLVSTLSNPFFVQLRDGAQKEADAAGVELQVQDARDDAATQTNQIDNAIATGANLVIINPVDSDAAAPGVKKLNEAKIPVIAVDRGVTGAQLTSFVSSDNVAGGKQAAESLAKAIGENGEVLVLQGVPGSSASRDRGKGFEQGIAAFKGIKVAAKQTAEFDRAKGLDVTNNLLQANPNIKGIFAENDEMALGAIEALGQNPKGIKVVGFDGTKDGLAAIKADRMVATIAQQPEQLGKLAIQQAKKALDGGKVEAEVPVSVVTVTKENVGEVK</sequence>
<dbReference type="PANTHER" id="PTHR46847">
    <property type="entry name" value="D-ALLOSE-BINDING PERIPLASMIC PROTEIN-RELATED"/>
    <property type="match status" value="1"/>
</dbReference>
<dbReference type="GO" id="GO:0030246">
    <property type="term" value="F:carbohydrate binding"/>
    <property type="evidence" value="ECO:0007669"/>
    <property type="project" value="UniProtKB-ARBA"/>
</dbReference>
<reference evidence="6 7" key="1">
    <citation type="submission" date="2019-02" db="EMBL/GenBank/DDBJ databases">
        <title>Arcanobacterium bovis sp. nov., isolated from the milk of a cow with mastitis.</title>
        <authorList>
            <person name="Sammra O."/>
            <person name="Foster G."/>
            <person name="Hassan A."/>
            <person name="Alssahen M."/>
            <person name="Laemmler C."/>
            <person name="Borowiak M."/>
            <person name="Malorny B."/>
            <person name="Abdulmawjood A."/>
        </authorList>
    </citation>
    <scope>NUCLEOTIDE SEQUENCE [LARGE SCALE GENOMIC DNA]</scope>
    <source>
        <strain evidence="6 7">C605018/01/1</strain>
    </source>
</reference>
<dbReference type="PROSITE" id="PS51257">
    <property type="entry name" value="PROKAR_LIPOPROTEIN"/>
    <property type="match status" value="1"/>
</dbReference>
<dbReference type="PANTHER" id="PTHR46847:SF1">
    <property type="entry name" value="D-ALLOSE-BINDING PERIPLASMIC PROTEIN-RELATED"/>
    <property type="match status" value="1"/>
</dbReference>
<dbReference type="AlphaFoldDB" id="A0A4Q9V0P7"/>
<evidence type="ECO:0000256" key="1">
    <source>
        <dbReference type="ARBA" id="ARBA00004196"/>
    </source>
</evidence>
<accession>A0A4Q9V0P7</accession>
<organism evidence="6 7">
    <name type="scientific">Arcanobacterium bovis</name>
    <dbReference type="NCBI Taxonomy" id="2529275"/>
    <lineage>
        <taxon>Bacteria</taxon>
        <taxon>Bacillati</taxon>
        <taxon>Actinomycetota</taxon>
        <taxon>Actinomycetes</taxon>
        <taxon>Actinomycetales</taxon>
        <taxon>Actinomycetaceae</taxon>
        <taxon>Arcanobacterium</taxon>
    </lineage>
</organism>
<dbReference type="Proteomes" id="UP000293036">
    <property type="component" value="Unassembled WGS sequence"/>
</dbReference>
<name>A0A4Q9V0P7_9ACTO</name>
<feature type="signal peptide" evidence="4">
    <location>
        <begin position="1"/>
        <end position="23"/>
    </location>
</feature>
<comment type="caution">
    <text evidence="6">The sequence shown here is derived from an EMBL/GenBank/DDBJ whole genome shotgun (WGS) entry which is preliminary data.</text>
</comment>
<evidence type="ECO:0000313" key="7">
    <source>
        <dbReference type="Proteomes" id="UP000293036"/>
    </source>
</evidence>
<evidence type="ECO:0000256" key="3">
    <source>
        <dbReference type="ARBA" id="ARBA00022729"/>
    </source>
</evidence>
<evidence type="ECO:0000256" key="2">
    <source>
        <dbReference type="ARBA" id="ARBA00007639"/>
    </source>
</evidence>
<dbReference type="GO" id="GO:0030313">
    <property type="term" value="C:cell envelope"/>
    <property type="evidence" value="ECO:0007669"/>
    <property type="project" value="UniProtKB-SubCell"/>
</dbReference>
<evidence type="ECO:0000313" key="6">
    <source>
        <dbReference type="EMBL" id="TBW22208.1"/>
    </source>
</evidence>
<evidence type="ECO:0000256" key="4">
    <source>
        <dbReference type="SAM" id="SignalP"/>
    </source>
</evidence>
<evidence type="ECO:0000259" key="5">
    <source>
        <dbReference type="Pfam" id="PF13407"/>
    </source>
</evidence>
<gene>
    <name evidence="6" type="ORF">EZJ44_05150</name>
</gene>
<comment type="similarity">
    <text evidence="2">Belongs to the bacterial solute-binding protein 2 family.</text>
</comment>
<feature type="domain" description="Periplasmic binding protein" evidence="5">
    <location>
        <begin position="42"/>
        <end position="293"/>
    </location>
</feature>
<dbReference type="Pfam" id="PF13407">
    <property type="entry name" value="Peripla_BP_4"/>
    <property type="match status" value="1"/>
</dbReference>
<keyword evidence="7" id="KW-1185">Reference proteome</keyword>
<dbReference type="InterPro" id="IPR028082">
    <property type="entry name" value="Peripla_BP_I"/>
</dbReference>
<proteinExistence type="inferred from homology"/>
<dbReference type="OrthoDB" id="9813037at2"/>
<protein>
    <submittedName>
        <fullName evidence="6">D-ribose ABC transporter substrate-binding protein</fullName>
    </submittedName>
</protein>
<keyword evidence="3 4" id="KW-0732">Signal</keyword>
<dbReference type="RefSeq" id="WP_131280920.1">
    <property type="nucleotide sequence ID" value="NZ_JBHSLR010000009.1"/>
</dbReference>